<keyword evidence="4" id="KW-0862">Zinc</keyword>
<dbReference type="PRINTS" id="PR00987">
    <property type="entry name" value="TRNASYNTHGLU"/>
</dbReference>
<dbReference type="InterPro" id="IPR020058">
    <property type="entry name" value="Glu/Gln-tRNA-synth_Ib_cat-dom"/>
</dbReference>
<keyword evidence="5 7" id="KW-0067">ATP-binding</keyword>
<dbReference type="PANTHER" id="PTHR43311:SF1">
    <property type="entry name" value="GLUTAMYL-Q TRNA(ASP) SYNTHETASE"/>
    <property type="match status" value="1"/>
</dbReference>
<keyword evidence="7" id="KW-0648">Protein biosynthesis</keyword>
<feature type="domain" description="Glutamyl/glutaminyl-tRNA synthetase class Ib catalytic" evidence="8">
    <location>
        <begin position="1"/>
        <end position="262"/>
    </location>
</feature>
<evidence type="ECO:0000313" key="10">
    <source>
        <dbReference type="Proteomes" id="UP000244905"/>
    </source>
</evidence>
<reference evidence="10" key="1">
    <citation type="submission" date="2018-02" db="EMBL/GenBank/DDBJ databases">
        <authorList>
            <person name="Clavel T."/>
            <person name="Strowig T."/>
        </authorList>
    </citation>
    <scope>NUCLEOTIDE SEQUENCE [LARGE SCALE GENOMIC DNA]</scope>
    <source>
        <strain evidence="10">DSM 103720</strain>
    </source>
</reference>
<sequence>MHLGNVFTALLSWLSVRKAGGRWILRIEDLDPQRSREEYARQIEDDLLWLGLEWDEGGLAGRGDSAPYRQSLRGEIYETYLRRLESTGYTYPCVCTRADIMATQAPHQSDGRVIYGGRCRPATLPCVLPAENVTARHAVRLYVPEDEICFSDRVYGPQRVSLAAECGDFVLRRADGAWAYQLAVVVDDALMGVTEVVRGNDLLLSAAQQIYLYRLLGLQSPSYAHLPLLCNQDGQRLSKRDSSLSMDRLREAYIPERLVGHLAWLAGLLPQPQACRPDDLIEAFDWNCIKPLSGITV</sequence>
<evidence type="ECO:0000256" key="5">
    <source>
        <dbReference type="ARBA" id="ARBA00022840"/>
    </source>
</evidence>
<dbReference type="Pfam" id="PF00749">
    <property type="entry name" value="tRNA-synt_1c"/>
    <property type="match status" value="1"/>
</dbReference>
<evidence type="ECO:0000259" key="8">
    <source>
        <dbReference type="Pfam" id="PF00749"/>
    </source>
</evidence>
<gene>
    <name evidence="9" type="ORF">C5O23_09510</name>
</gene>
<evidence type="ECO:0000256" key="1">
    <source>
        <dbReference type="ARBA" id="ARBA00022598"/>
    </source>
</evidence>
<dbReference type="AlphaFoldDB" id="A0A2V1IJ14"/>
<evidence type="ECO:0000256" key="7">
    <source>
        <dbReference type="RuleBase" id="RU363037"/>
    </source>
</evidence>
<dbReference type="NCBIfam" id="NF004314">
    <property type="entry name" value="PRK05710.1-3"/>
    <property type="match status" value="1"/>
</dbReference>
<dbReference type="EMBL" id="PUEC01000021">
    <property type="protein sequence ID" value="PWB01422.1"/>
    <property type="molecule type" value="Genomic_DNA"/>
</dbReference>
<evidence type="ECO:0000256" key="3">
    <source>
        <dbReference type="ARBA" id="ARBA00022741"/>
    </source>
</evidence>
<protein>
    <submittedName>
        <fullName evidence="9">tRNA glutamyl-Q(34) synthetase GluQRS</fullName>
    </submittedName>
</protein>
<dbReference type="GO" id="GO:0005829">
    <property type="term" value="C:cytosol"/>
    <property type="evidence" value="ECO:0007669"/>
    <property type="project" value="TreeGrafter"/>
</dbReference>
<dbReference type="GO" id="GO:0006424">
    <property type="term" value="P:glutamyl-tRNA aminoacylation"/>
    <property type="evidence" value="ECO:0007669"/>
    <property type="project" value="TreeGrafter"/>
</dbReference>
<organism evidence="9 10">
    <name type="scientific">Duncaniella muris</name>
    <dbReference type="NCBI Taxonomy" id="2094150"/>
    <lineage>
        <taxon>Bacteria</taxon>
        <taxon>Pseudomonadati</taxon>
        <taxon>Bacteroidota</taxon>
        <taxon>Bacteroidia</taxon>
        <taxon>Bacteroidales</taxon>
        <taxon>Muribaculaceae</taxon>
        <taxon>Duncaniella</taxon>
    </lineage>
</organism>
<name>A0A2V1IJ14_9BACT</name>
<evidence type="ECO:0000256" key="4">
    <source>
        <dbReference type="ARBA" id="ARBA00022833"/>
    </source>
</evidence>
<keyword evidence="2" id="KW-0479">Metal-binding</keyword>
<evidence type="ECO:0000256" key="2">
    <source>
        <dbReference type="ARBA" id="ARBA00022723"/>
    </source>
</evidence>
<comment type="similarity">
    <text evidence="7">Belongs to the class-I aminoacyl-tRNA synthetase family.</text>
</comment>
<keyword evidence="6 7" id="KW-0030">Aminoacyl-tRNA synthetase</keyword>
<dbReference type="InterPro" id="IPR014729">
    <property type="entry name" value="Rossmann-like_a/b/a_fold"/>
</dbReference>
<dbReference type="InterPro" id="IPR049940">
    <property type="entry name" value="GluQ/Sye"/>
</dbReference>
<keyword evidence="1 7" id="KW-0436">Ligase</keyword>
<dbReference type="InterPro" id="IPR000924">
    <property type="entry name" value="Glu/Gln-tRNA-synth"/>
</dbReference>
<dbReference type="GO" id="GO:0005524">
    <property type="term" value="F:ATP binding"/>
    <property type="evidence" value="ECO:0007669"/>
    <property type="project" value="UniProtKB-KW"/>
</dbReference>
<evidence type="ECO:0000256" key="6">
    <source>
        <dbReference type="ARBA" id="ARBA00023146"/>
    </source>
</evidence>
<proteinExistence type="inferred from homology"/>
<comment type="caution">
    <text evidence="9">The sequence shown here is derived from an EMBL/GenBank/DDBJ whole genome shotgun (WGS) entry which is preliminary data.</text>
</comment>
<accession>A0A2V1IJ14</accession>
<dbReference type="Proteomes" id="UP000244905">
    <property type="component" value="Unassembled WGS sequence"/>
</dbReference>
<evidence type="ECO:0000313" key="9">
    <source>
        <dbReference type="EMBL" id="PWB01422.1"/>
    </source>
</evidence>
<keyword evidence="10" id="KW-1185">Reference proteome</keyword>
<dbReference type="Gene3D" id="3.40.50.620">
    <property type="entry name" value="HUPs"/>
    <property type="match status" value="1"/>
</dbReference>
<dbReference type="PANTHER" id="PTHR43311">
    <property type="entry name" value="GLUTAMATE--TRNA LIGASE"/>
    <property type="match status" value="1"/>
</dbReference>
<dbReference type="SUPFAM" id="SSF52374">
    <property type="entry name" value="Nucleotidylyl transferase"/>
    <property type="match status" value="1"/>
</dbReference>
<dbReference type="GO" id="GO:0004818">
    <property type="term" value="F:glutamate-tRNA ligase activity"/>
    <property type="evidence" value="ECO:0007669"/>
    <property type="project" value="TreeGrafter"/>
</dbReference>
<keyword evidence="3 7" id="KW-0547">Nucleotide-binding</keyword>